<dbReference type="Proteomes" id="UP001265083">
    <property type="component" value="Unassembled WGS sequence"/>
</dbReference>
<name>A0ABU2GWA4_9ACTN</name>
<reference evidence="1 2" key="1">
    <citation type="submission" date="2023-08" db="EMBL/GenBank/DDBJ databases">
        <title>Bioegradation of LLDPE and BLDPE plastic by marine bacteria from coast plastic debris.</title>
        <authorList>
            <person name="Rong Z."/>
        </authorList>
    </citation>
    <scope>NUCLEOTIDE SEQUENCE [LARGE SCALE GENOMIC DNA]</scope>
    <source>
        <strain evidence="1 2">Z-2</strain>
    </source>
</reference>
<gene>
    <name evidence="1" type="ORF">RD149_16195</name>
</gene>
<organism evidence="1 2">
    <name type="scientific">Gordonia westfalica</name>
    <dbReference type="NCBI Taxonomy" id="158898"/>
    <lineage>
        <taxon>Bacteria</taxon>
        <taxon>Bacillati</taxon>
        <taxon>Actinomycetota</taxon>
        <taxon>Actinomycetes</taxon>
        <taxon>Mycobacteriales</taxon>
        <taxon>Gordoniaceae</taxon>
        <taxon>Gordonia</taxon>
    </lineage>
</organism>
<keyword evidence="2" id="KW-1185">Reference proteome</keyword>
<protein>
    <submittedName>
        <fullName evidence="1">Uncharacterized protein</fullName>
    </submittedName>
</protein>
<evidence type="ECO:0000313" key="2">
    <source>
        <dbReference type="Proteomes" id="UP001265083"/>
    </source>
</evidence>
<evidence type="ECO:0000313" key="1">
    <source>
        <dbReference type="EMBL" id="MDS1115300.1"/>
    </source>
</evidence>
<dbReference type="RefSeq" id="WP_310951298.1">
    <property type="nucleotide sequence ID" value="NZ_JAVLUS010000013.1"/>
</dbReference>
<sequence>MSETAVIKLEQDGHYYFNDAASALLLGISVDTLRALANDAGCREPSELPESVIKNGRRRAKEFGAATGTEQPDIGEVLIHFARREGAELVYEDADGERFTLTSATGQDGGAAPHSGD</sequence>
<accession>A0ABU2GWA4</accession>
<proteinExistence type="predicted"/>
<comment type="caution">
    <text evidence="1">The sequence shown here is derived from an EMBL/GenBank/DDBJ whole genome shotgun (WGS) entry which is preliminary data.</text>
</comment>
<dbReference type="EMBL" id="JAVLUS010000013">
    <property type="protein sequence ID" value="MDS1115300.1"/>
    <property type="molecule type" value="Genomic_DNA"/>
</dbReference>